<dbReference type="Pfam" id="PF00583">
    <property type="entry name" value="Acetyltransf_1"/>
    <property type="match status" value="1"/>
</dbReference>
<dbReference type="InterPro" id="IPR000182">
    <property type="entry name" value="GNAT_dom"/>
</dbReference>
<dbReference type="RefSeq" id="WP_217893512.1">
    <property type="nucleotide sequence ID" value="NZ_JAHSTS010000002.1"/>
</dbReference>
<gene>
    <name evidence="2" type="ORF">KVG96_19410</name>
</gene>
<feature type="domain" description="N-acetyltransferase" evidence="1">
    <location>
        <begin position="2"/>
        <end position="177"/>
    </location>
</feature>
<evidence type="ECO:0000313" key="2">
    <source>
        <dbReference type="EMBL" id="MBV4460129.1"/>
    </source>
</evidence>
<name>A0ABS6PIU5_9PSED</name>
<organism evidence="2 3">
    <name type="scientific">Pseudomonas ekonensis</name>
    <dbReference type="NCBI Taxonomy" id="2842353"/>
    <lineage>
        <taxon>Bacteria</taxon>
        <taxon>Pseudomonadati</taxon>
        <taxon>Pseudomonadota</taxon>
        <taxon>Gammaproteobacteria</taxon>
        <taxon>Pseudomonadales</taxon>
        <taxon>Pseudomonadaceae</taxon>
        <taxon>Pseudomonas</taxon>
    </lineage>
</organism>
<reference evidence="2 3" key="1">
    <citation type="submission" date="2021-06" db="EMBL/GenBank/DDBJ databases">
        <title>Updating the genus Pseudomonas: Description of 43 new species and partition of the Pseudomonas putida group.</title>
        <authorList>
            <person name="Girard L."/>
            <person name="Lood C."/>
            <person name="Vandamme P."/>
            <person name="Rokni-Zadeh H."/>
            <person name="Van Noort V."/>
            <person name="Hofte M."/>
            <person name="Lavigne R."/>
            <person name="De Mot R."/>
        </authorList>
    </citation>
    <scope>NUCLEOTIDE SEQUENCE [LARGE SCALE GENOMIC DNA]</scope>
    <source>
        <strain evidence="2 3">COR58</strain>
    </source>
</reference>
<dbReference type="Proteomes" id="UP000765224">
    <property type="component" value="Unassembled WGS sequence"/>
</dbReference>
<dbReference type="EMBL" id="JAHSTS010000002">
    <property type="protein sequence ID" value="MBV4460129.1"/>
    <property type="molecule type" value="Genomic_DNA"/>
</dbReference>
<dbReference type="PROSITE" id="PS51186">
    <property type="entry name" value="GNAT"/>
    <property type="match status" value="1"/>
</dbReference>
<sequence>MLTERALTEGDLPLLALIDRTELIEQCYRLENGELVLYPVHYDMRGWPEGEARRDALTLAECLRRGGWFHGVFDGEALVAAAVVDNRVLRNGNLRMRQLKFLHISHGWRGRGLGSRLFALACGQGRETGAQALYVSATESRNTVEFYLRQGCRLVERPDPELFELEPLDIHLYCPLD</sequence>
<accession>A0ABS6PIU5</accession>
<comment type="caution">
    <text evidence="2">The sequence shown here is derived from an EMBL/GenBank/DDBJ whole genome shotgun (WGS) entry which is preliminary data.</text>
</comment>
<proteinExistence type="predicted"/>
<keyword evidence="3" id="KW-1185">Reference proteome</keyword>
<evidence type="ECO:0000259" key="1">
    <source>
        <dbReference type="PROSITE" id="PS51186"/>
    </source>
</evidence>
<dbReference type="CDD" id="cd04301">
    <property type="entry name" value="NAT_SF"/>
    <property type="match status" value="1"/>
</dbReference>
<evidence type="ECO:0000313" key="3">
    <source>
        <dbReference type="Proteomes" id="UP000765224"/>
    </source>
</evidence>
<protein>
    <submittedName>
        <fullName evidence="2">GNAT family N-acetyltransferase</fullName>
    </submittedName>
</protein>